<evidence type="ECO:0000256" key="4">
    <source>
        <dbReference type="ARBA" id="ARBA00023531"/>
    </source>
</evidence>
<dbReference type="PANTHER" id="PTHR21631:SF3">
    <property type="entry name" value="BIFUNCTIONAL GLYOXYLATE CYCLE PROTEIN"/>
    <property type="match status" value="1"/>
</dbReference>
<dbReference type="GO" id="GO:0004451">
    <property type="term" value="F:isocitrate lyase activity"/>
    <property type="evidence" value="ECO:0007669"/>
    <property type="project" value="UniProtKB-EC"/>
</dbReference>
<gene>
    <name evidence="7" type="primary">aceA_1</name>
    <name evidence="7" type="ORF">NCTC12961_05465</name>
</gene>
<sequence length="150" mass="16837">MVWCETSTPDLQAAKRFADAIHAKFPGKLLAYNCSPSFNWKKNLDDQTIARFQEELSAMGYKYQFITLAGIHSMWFNMFDLAHAYAQGEGMKHYVEKVQEPEFAAVARGYTFASHQQEVGTGYFDKVTTIIQGGASSVTALIGSTEEQQF</sequence>
<dbReference type="InterPro" id="IPR015813">
    <property type="entry name" value="Pyrv/PenolPyrv_kinase-like_dom"/>
</dbReference>
<name>A0A2X4VGW1_SERPL</name>
<dbReference type="Proteomes" id="UP000248897">
    <property type="component" value="Chromosome 1"/>
</dbReference>
<evidence type="ECO:0000256" key="2">
    <source>
        <dbReference type="ARBA" id="ARBA00022723"/>
    </source>
</evidence>
<organism evidence="7 8">
    <name type="scientific">Serratia plymuthica</name>
    <dbReference type="NCBI Taxonomy" id="82996"/>
    <lineage>
        <taxon>Bacteria</taxon>
        <taxon>Pseudomonadati</taxon>
        <taxon>Pseudomonadota</taxon>
        <taxon>Gammaproteobacteria</taxon>
        <taxon>Enterobacterales</taxon>
        <taxon>Yersiniaceae</taxon>
        <taxon>Serratia</taxon>
    </lineage>
</organism>
<reference evidence="7 8" key="1">
    <citation type="submission" date="2018-06" db="EMBL/GenBank/DDBJ databases">
        <authorList>
            <consortium name="Pathogen Informatics"/>
            <person name="Doyle S."/>
        </authorList>
    </citation>
    <scope>NUCLEOTIDE SEQUENCE [LARGE SCALE GENOMIC DNA]</scope>
    <source>
        <strain evidence="7 8">NCTC12961</strain>
    </source>
</reference>
<comment type="catalytic activity">
    <reaction evidence="4">
        <text>D-threo-isocitrate = glyoxylate + succinate</text>
        <dbReference type="Rhea" id="RHEA:13245"/>
        <dbReference type="ChEBI" id="CHEBI:15562"/>
        <dbReference type="ChEBI" id="CHEBI:30031"/>
        <dbReference type="ChEBI" id="CHEBI:36655"/>
        <dbReference type="EC" id="4.1.3.1"/>
    </reaction>
</comment>
<keyword evidence="3 7" id="KW-0456">Lyase</keyword>
<dbReference type="InterPro" id="IPR006254">
    <property type="entry name" value="Isocitrate_lyase"/>
</dbReference>
<evidence type="ECO:0000256" key="1">
    <source>
        <dbReference type="ARBA" id="ARBA00017446"/>
    </source>
</evidence>
<dbReference type="EMBL" id="LS483469">
    <property type="protein sequence ID" value="SQI46032.1"/>
    <property type="molecule type" value="Genomic_DNA"/>
</dbReference>
<dbReference type="PANTHER" id="PTHR21631">
    <property type="entry name" value="ISOCITRATE LYASE/MALATE SYNTHASE"/>
    <property type="match status" value="1"/>
</dbReference>
<dbReference type="SUPFAM" id="SSF51621">
    <property type="entry name" value="Phosphoenolpyruvate/pyruvate domain"/>
    <property type="match status" value="1"/>
</dbReference>
<proteinExistence type="predicted"/>
<dbReference type="GO" id="GO:0019752">
    <property type="term" value="P:carboxylic acid metabolic process"/>
    <property type="evidence" value="ECO:0007669"/>
    <property type="project" value="InterPro"/>
</dbReference>
<evidence type="ECO:0000313" key="7">
    <source>
        <dbReference type="EMBL" id="SQI46032.1"/>
    </source>
</evidence>
<dbReference type="GO" id="GO:0046872">
    <property type="term" value="F:metal ion binding"/>
    <property type="evidence" value="ECO:0007669"/>
    <property type="project" value="UniProtKB-KW"/>
</dbReference>
<evidence type="ECO:0000256" key="6">
    <source>
        <dbReference type="ARBA" id="ARBA00031921"/>
    </source>
</evidence>
<accession>A0A2X4VGW1</accession>
<dbReference type="Gene3D" id="3.20.20.60">
    <property type="entry name" value="Phosphoenolpyruvate-binding domains"/>
    <property type="match status" value="1"/>
</dbReference>
<evidence type="ECO:0000256" key="5">
    <source>
        <dbReference type="ARBA" id="ARBA00031022"/>
    </source>
</evidence>
<keyword evidence="2" id="KW-0479">Metal-binding</keyword>
<evidence type="ECO:0000256" key="3">
    <source>
        <dbReference type="ARBA" id="ARBA00023239"/>
    </source>
</evidence>
<evidence type="ECO:0000313" key="8">
    <source>
        <dbReference type="Proteomes" id="UP000248897"/>
    </source>
</evidence>
<protein>
    <recommendedName>
        <fullName evidence="1">Isocitrate lyase</fullName>
    </recommendedName>
    <alternativeName>
        <fullName evidence="5">Isocitrase</fullName>
    </alternativeName>
    <alternativeName>
        <fullName evidence="6">Isocitratase</fullName>
    </alternativeName>
</protein>
<dbReference type="InterPro" id="IPR040442">
    <property type="entry name" value="Pyrv_kinase-like_dom_sf"/>
</dbReference>
<dbReference type="AlphaFoldDB" id="A0A2X4VGW1"/>
<dbReference type="Pfam" id="PF00463">
    <property type="entry name" value="ICL"/>
    <property type="match status" value="1"/>
</dbReference>